<gene>
    <name evidence="1" type="ORF">POTOM_032590</name>
</gene>
<comment type="caution">
    <text evidence="1">The sequence shown here is derived from an EMBL/GenBank/DDBJ whole genome shotgun (WGS) entry which is preliminary data.</text>
</comment>
<keyword evidence="2" id="KW-1185">Reference proteome</keyword>
<sequence>MIFVNGLPFPTDSSQERGALVTLLEHPKLVSASNSFEAMQEVKVSASKEDALQGRWVYVFQREFAIVNPAHIDVPICVRVTKDVTCLITYETMCRNSHKFVALSSNNDFSWHSRETNVAFFDIFSSNPCNALIYHGKHVLNLYESSYMFLFPSLHVKFIGTDEATTCVGLVIRNQRNGMTSVAHMDSTNVVDIGLTQMLSLVVDKNFDDDLDVHLIGGFEDVLPKQANSSTRSKTQEKGDGYSFPLCTEIIETLHKRKEKLHIQTLFVLRHNTKRDSQGNAYPVFNGFLVKTSTGSVIPASFDRTTRCPDELVRRIRISASYEDPTWNGKLLETYDTQNDRFVIAPCSWTFWQVHDALTLQDLSDEEILLQCSTSPSAEGPEFVDNLRRQWDYLIKQPLWNLTFPTRHPRVFEWTADGSWKRCLFSPQDSWNEDGAQTSFQMT</sequence>
<proteinExistence type="predicted"/>
<dbReference type="Proteomes" id="UP000886885">
    <property type="component" value="Chromosome 9A"/>
</dbReference>
<dbReference type="PANTHER" id="PTHR12498:SF0">
    <property type="entry name" value="PROTEIN N-TERMINAL ASPARAGINE AMIDOHYDROLASE"/>
    <property type="match status" value="1"/>
</dbReference>
<accession>A0A8X7Z4Q8</accession>
<dbReference type="GO" id="GO:0006511">
    <property type="term" value="P:ubiquitin-dependent protein catabolic process"/>
    <property type="evidence" value="ECO:0007669"/>
    <property type="project" value="TreeGrafter"/>
</dbReference>
<dbReference type="Pfam" id="PF14736">
    <property type="entry name" value="N_Asn_amidohyd"/>
    <property type="match status" value="1"/>
</dbReference>
<dbReference type="EMBL" id="JAAWWB010000017">
    <property type="protein sequence ID" value="KAG6762105.1"/>
    <property type="molecule type" value="Genomic_DNA"/>
</dbReference>
<evidence type="ECO:0000313" key="2">
    <source>
        <dbReference type="Proteomes" id="UP000886885"/>
    </source>
</evidence>
<evidence type="ECO:0008006" key="3">
    <source>
        <dbReference type="Google" id="ProtNLM"/>
    </source>
</evidence>
<protein>
    <recommendedName>
        <fullName evidence="3">Protein N-terminal asparagine amidohydrolase</fullName>
    </recommendedName>
</protein>
<reference evidence="1" key="1">
    <citation type="journal article" date="2020" name="bioRxiv">
        <title>Hybrid origin of Populus tomentosa Carr. identified through genome sequencing and phylogenomic analysis.</title>
        <authorList>
            <person name="An X."/>
            <person name="Gao K."/>
            <person name="Chen Z."/>
            <person name="Li J."/>
            <person name="Yang X."/>
            <person name="Yang X."/>
            <person name="Zhou J."/>
            <person name="Guo T."/>
            <person name="Zhao T."/>
            <person name="Huang S."/>
            <person name="Miao D."/>
            <person name="Khan W.U."/>
            <person name="Rao P."/>
            <person name="Ye M."/>
            <person name="Lei B."/>
            <person name="Liao W."/>
            <person name="Wang J."/>
            <person name="Ji L."/>
            <person name="Li Y."/>
            <person name="Guo B."/>
            <person name="Mustafa N.S."/>
            <person name="Li S."/>
            <person name="Yun Q."/>
            <person name="Keller S.R."/>
            <person name="Mao J."/>
            <person name="Zhang R."/>
            <person name="Strauss S.H."/>
        </authorList>
    </citation>
    <scope>NUCLEOTIDE SEQUENCE</scope>
    <source>
        <strain evidence="1">GM15</strain>
        <tissue evidence="1">Leaf</tissue>
    </source>
</reference>
<name>A0A8X7Z4Q8_POPTO</name>
<dbReference type="OrthoDB" id="539995at2759"/>
<dbReference type="AlphaFoldDB" id="A0A8X7Z4Q8"/>
<dbReference type="GO" id="GO:0008418">
    <property type="term" value="F:protein-N-terminal asparagine amidohydrolase activity"/>
    <property type="evidence" value="ECO:0007669"/>
    <property type="project" value="InterPro"/>
</dbReference>
<dbReference type="GO" id="GO:0005634">
    <property type="term" value="C:nucleus"/>
    <property type="evidence" value="ECO:0007669"/>
    <property type="project" value="TreeGrafter"/>
</dbReference>
<organism evidence="1 2">
    <name type="scientific">Populus tomentosa</name>
    <name type="common">Chinese white poplar</name>
    <dbReference type="NCBI Taxonomy" id="118781"/>
    <lineage>
        <taxon>Eukaryota</taxon>
        <taxon>Viridiplantae</taxon>
        <taxon>Streptophyta</taxon>
        <taxon>Embryophyta</taxon>
        <taxon>Tracheophyta</taxon>
        <taxon>Spermatophyta</taxon>
        <taxon>Magnoliopsida</taxon>
        <taxon>eudicotyledons</taxon>
        <taxon>Gunneridae</taxon>
        <taxon>Pentapetalae</taxon>
        <taxon>rosids</taxon>
        <taxon>fabids</taxon>
        <taxon>Malpighiales</taxon>
        <taxon>Salicaceae</taxon>
        <taxon>Saliceae</taxon>
        <taxon>Populus</taxon>
    </lineage>
</organism>
<evidence type="ECO:0000313" key="1">
    <source>
        <dbReference type="EMBL" id="KAG6762105.1"/>
    </source>
</evidence>
<dbReference type="PANTHER" id="PTHR12498">
    <property type="entry name" value="N-TERMINAL ASPARAGINE AMIDOHYDROLASE"/>
    <property type="match status" value="1"/>
</dbReference>
<dbReference type="InterPro" id="IPR026750">
    <property type="entry name" value="NTAN1"/>
</dbReference>